<dbReference type="GO" id="GO:0016746">
    <property type="term" value="F:acyltransferase activity"/>
    <property type="evidence" value="ECO:0007669"/>
    <property type="project" value="UniProtKB-KW"/>
</dbReference>
<dbReference type="PANTHER" id="PTHR23028:SF53">
    <property type="entry name" value="ACYL_TRANSF_3 DOMAIN-CONTAINING PROTEIN"/>
    <property type="match status" value="1"/>
</dbReference>
<feature type="transmembrane region" description="Helical" evidence="1">
    <location>
        <begin position="12"/>
        <end position="28"/>
    </location>
</feature>
<keyword evidence="1" id="KW-0812">Transmembrane</keyword>
<feature type="domain" description="Acyltransferase 3" evidence="2">
    <location>
        <begin position="5"/>
        <end position="307"/>
    </location>
</feature>
<keyword evidence="3" id="KW-0012">Acyltransferase</keyword>
<protein>
    <submittedName>
        <fullName evidence="3">Acyltransferase</fullName>
        <ecNumber evidence="3">2.3.-.-</ecNumber>
    </submittedName>
</protein>
<feature type="transmembrane region" description="Helical" evidence="1">
    <location>
        <begin position="83"/>
        <end position="101"/>
    </location>
</feature>
<feature type="transmembrane region" description="Helical" evidence="1">
    <location>
        <begin position="132"/>
        <end position="150"/>
    </location>
</feature>
<evidence type="ECO:0000256" key="1">
    <source>
        <dbReference type="SAM" id="Phobius"/>
    </source>
</evidence>
<organism evidence="3 4">
    <name type="scientific">Lachnospira intestinalis</name>
    <dbReference type="NCBI Taxonomy" id="3133158"/>
    <lineage>
        <taxon>Bacteria</taxon>
        <taxon>Bacillati</taxon>
        <taxon>Bacillota</taxon>
        <taxon>Clostridia</taxon>
        <taxon>Lachnospirales</taxon>
        <taxon>Lachnospiraceae</taxon>
        <taxon>Lachnospira</taxon>
    </lineage>
</organism>
<feature type="transmembrane region" description="Helical" evidence="1">
    <location>
        <begin position="157"/>
        <end position="176"/>
    </location>
</feature>
<dbReference type="EMBL" id="JBBMFS010000008">
    <property type="protein sequence ID" value="MEQ2555318.1"/>
    <property type="molecule type" value="Genomic_DNA"/>
</dbReference>
<sequence>MKRNRQIDGLRCIALVMIIAFHYFYRYNQIYNAGNGEIQIFKYFGVFGVNIFLLISACFMYIPLKTNVDVDLKNYYKKKLLRLWPVYLCSIVMICIVLYIIPLPGRMVSGKDFIYNVFMINGYIGTPYVDGAHWYLTTLVTFYFIQGILLKARKLENIYCLAIWLLLDILCNILNVPVFKVVMGNTYAGAVIIGILAGKAVYKRSKLSKAEWIICCIAVAERLHFGGIVSCITLLVAAGLVWCCIAGKIPFLEKKAFILGAEISYCLYLIHQNISYSIMYNLEKYHGSSIINVMVAFGVVLLMAVLLHKFIEKPVQAKLKNIKYIVSVR</sequence>
<feature type="transmembrane region" description="Helical" evidence="1">
    <location>
        <begin position="40"/>
        <end position="62"/>
    </location>
</feature>
<gene>
    <name evidence="3" type="ORF">WMO37_09905</name>
</gene>
<evidence type="ECO:0000259" key="2">
    <source>
        <dbReference type="Pfam" id="PF01757"/>
    </source>
</evidence>
<dbReference type="InterPro" id="IPR002656">
    <property type="entry name" value="Acyl_transf_3_dom"/>
</dbReference>
<keyword evidence="1" id="KW-1133">Transmembrane helix</keyword>
<keyword evidence="3" id="KW-0808">Transferase</keyword>
<keyword evidence="4" id="KW-1185">Reference proteome</keyword>
<evidence type="ECO:0000313" key="3">
    <source>
        <dbReference type="EMBL" id="MEQ2555318.1"/>
    </source>
</evidence>
<accession>A0ABV1H6I2</accession>
<comment type="caution">
    <text evidence="3">The sequence shown here is derived from an EMBL/GenBank/DDBJ whole genome shotgun (WGS) entry which is preliminary data.</text>
</comment>
<feature type="transmembrane region" description="Helical" evidence="1">
    <location>
        <begin position="182"/>
        <end position="202"/>
    </location>
</feature>
<dbReference type="PANTHER" id="PTHR23028">
    <property type="entry name" value="ACETYLTRANSFERASE"/>
    <property type="match status" value="1"/>
</dbReference>
<dbReference type="Pfam" id="PF01757">
    <property type="entry name" value="Acyl_transf_3"/>
    <property type="match status" value="1"/>
</dbReference>
<dbReference type="EC" id="2.3.-.-" evidence="3"/>
<feature type="transmembrane region" description="Helical" evidence="1">
    <location>
        <begin position="223"/>
        <end position="249"/>
    </location>
</feature>
<feature type="transmembrane region" description="Helical" evidence="1">
    <location>
        <begin position="289"/>
        <end position="311"/>
    </location>
</feature>
<name>A0ABV1H6I2_9FIRM</name>
<dbReference type="InterPro" id="IPR050879">
    <property type="entry name" value="Acyltransferase_3"/>
</dbReference>
<evidence type="ECO:0000313" key="4">
    <source>
        <dbReference type="Proteomes" id="UP001546774"/>
    </source>
</evidence>
<proteinExistence type="predicted"/>
<keyword evidence="1" id="KW-0472">Membrane</keyword>
<reference evidence="3" key="1">
    <citation type="submission" date="2024-03" db="EMBL/GenBank/DDBJ databases">
        <title>Human intestinal bacterial collection.</title>
        <authorList>
            <person name="Pauvert C."/>
            <person name="Hitch T.C.A."/>
            <person name="Clavel T."/>
        </authorList>
    </citation>
    <scope>NUCLEOTIDE SEQUENCE [LARGE SCALE GENOMIC DNA]</scope>
    <source>
        <strain evidence="3">CLA-AA-H89B</strain>
    </source>
</reference>
<dbReference type="Proteomes" id="UP001546774">
    <property type="component" value="Unassembled WGS sequence"/>
</dbReference>